<sequence length="305" mass="33404">MPNHRKKKAGAATTQGSDPAVDGKEVQPAFFPYARYTSIVGVHTTLLAFSALFVPRTNVLFELAKQLDWEEGQLTSRDKPQHPFLEPLTQSPVATLTCICLAVGLLQSWWASWLRGWWIDITLEGTKGEKKARKLGITRVKLEEFSRAWTAVLICSFAFHFVFVLFGAPVLSKVLHTYSLALTTSILIVLPPAYTFGPPSFGPDSAALVSRLTWVRLFAETSVRSPIERAIVYPAIGALLGGWIGIIPTALDWDRPWQAWPLTPAFGCIVGYITASIFAVAINGTAFLAEQVTLQTEAASAAKSK</sequence>
<gene>
    <name evidence="1" type="ORF">BDN72DRAFT_798153</name>
</gene>
<evidence type="ECO:0000313" key="1">
    <source>
        <dbReference type="EMBL" id="TFK68158.1"/>
    </source>
</evidence>
<reference evidence="1 2" key="1">
    <citation type="journal article" date="2019" name="Nat. Ecol. Evol.">
        <title>Megaphylogeny resolves global patterns of mushroom evolution.</title>
        <authorList>
            <person name="Varga T."/>
            <person name="Krizsan K."/>
            <person name="Foldi C."/>
            <person name="Dima B."/>
            <person name="Sanchez-Garcia M."/>
            <person name="Sanchez-Ramirez S."/>
            <person name="Szollosi G.J."/>
            <person name="Szarkandi J.G."/>
            <person name="Papp V."/>
            <person name="Albert L."/>
            <person name="Andreopoulos W."/>
            <person name="Angelini C."/>
            <person name="Antonin V."/>
            <person name="Barry K.W."/>
            <person name="Bougher N.L."/>
            <person name="Buchanan P."/>
            <person name="Buyck B."/>
            <person name="Bense V."/>
            <person name="Catcheside P."/>
            <person name="Chovatia M."/>
            <person name="Cooper J."/>
            <person name="Damon W."/>
            <person name="Desjardin D."/>
            <person name="Finy P."/>
            <person name="Geml J."/>
            <person name="Haridas S."/>
            <person name="Hughes K."/>
            <person name="Justo A."/>
            <person name="Karasinski D."/>
            <person name="Kautmanova I."/>
            <person name="Kiss B."/>
            <person name="Kocsube S."/>
            <person name="Kotiranta H."/>
            <person name="LaButti K.M."/>
            <person name="Lechner B.E."/>
            <person name="Liimatainen K."/>
            <person name="Lipzen A."/>
            <person name="Lukacs Z."/>
            <person name="Mihaltcheva S."/>
            <person name="Morgado L.N."/>
            <person name="Niskanen T."/>
            <person name="Noordeloos M.E."/>
            <person name="Ohm R.A."/>
            <person name="Ortiz-Santana B."/>
            <person name="Ovrebo C."/>
            <person name="Racz N."/>
            <person name="Riley R."/>
            <person name="Savchenko A."/>
            <person name="Shiryaev A."/>
            <person name="Soop K."/>
            <person name="Spirin V."/>
            <person name="Szebenyi C."/>
            <person name="Tomsovsky M."/>
            <person name="Tulloss R.E."/>
            <person name="Uehling J."/>
            <person name="Grigoriev I.V."/>
            <person name="Vagvolgyi C."/>
            <person name="Papp T."/>
            <person name="Martin F.M."/>
            <person name="Miettinen O."/>
            <person name="Hibbett D.S."/>
            <person name="Nagy L.G."/>
        </authorList>
    </citation>
    <scope>NUCLEOTIDE SEQUENCE [LARGE SCALE GENOMIC DNA]</scope>
    <source>
        <strain evidence="1 2">NL-1719</strain>
    </source>
</reference>
<proteinExistence type="predicted"/>
<protein>
    <submittedName>
        <fullName evidence="1">Uncharacterized protein</fullName>
    </submittedName>
</protein>
<name>A0ACD3AR03_9AGAR</name>
<dbReference type="EMBL" id="ML208358">
    <property type="protein sequence ID" value="TFK68158.1"/>
    <property type="molecule type" value="Genomic_DNA"/>
</dbReference>
<accession>A0ACD3AR03</accession>
<keyword evidence="2" id="KW-1185">Reference proteome</keyword>
<organism evidence="1 2">
    <name type="scientific">Pluteus cervinus</name>
    <dbReference type="NCBI Taxonomy" id="181527"/>
    <lineage>
        <taxon>Eukaryota</taxon>
        <taxon>Fungi</taxon>
        <taxon>Dikarya</taxon>
        <taxon>Basidiomycota</taxon>
        <taxon>Agaricomycotina</taxon>
        <taxon>Agaricomycetes</taxon>
        <taxon>Agaricomycetidae</taxon>
        <taxon>Agaricales</taxon>
        <taxon>Pluteineae</taxon>
        <taxon>Pluteaceae</taxon>
        <taxon>Pluteus</taxon>
    </lineage>
</organism>
<evidence type="ECO:0000313" key="2">
    <source>
        <dbReference type="Proteomes" id="UP000308600"/>
    </source>
</evidence>
<dbReference type="Proteomes" id="UP000308600">
    <property type="component" value="Unassembled WGS sequence"/>
</dbReference>